<evidence type="ECO:0000259" key="4">
    <source>
        <dbReference type="Pfam" id="PF00407"/>
    </source>
</evidence>
<feature type="domain" description="Bet v I/Major latex protein" evidence="4">
    <location>
        <begin position="2"/>
        <end position="155"/>
    </location>
</feature>
<dbReference type="PANTHER" id="PTHR31213">
    <property type="entry name" value="OS08G0374000 PROTEIN-RELATED"/>
    <property type="match status" value="1"/>
</dbReference>
<dbReference type="InterPro" id="IPR000916">
    <property type="entry name" value="Bet_v_I/MLP"/>
</dbReference>
<keyword evidence="3" id="KW-1133">Transmembrane helix</keyword>
<dbReference type="GO" id="GO:0004864">
    <property type="term" value="F:protein phosphatase inhibitor activity"/>
    <property type="evidence" value="ECO:0007669"/>
    <property type="project" value="TreeGrafter"/>
</dbReference>
<comment type="similarity">
    <text evidence="1">Belongs to the BetVI family.</text>
</comment>
<dbReference type="GO" id="GO:0005634">
    <property type="term" value="C:nucleus"/>
    <property type="evidence" value="ECO:0007669"/>
    <property type="project" value="TreeGrafter"/>
</dbReference>
<keyword evidence="3" id="KW-0812">Transmembrane</keyword>
<protein>
    <submittedName>
        <fullName evidence="5">Putative norcoclaurine synthase</fullName>
    </submittedName>
</protein>
<dbReference type="GO" id="GO:0005737">
    <property type="term" value="C:cytoplasm"/>
    <property type="evidence" value="ECO:0007669"/>
    <property type="project" value="TreeGrafter"/>
</dbReference>
<dbReference type="Pfam" id="PF00407">
    <property type="entry name" value="Bet_v_1"/>
    <property type="match status" value="2"/>
</dbReference>
<evidence type="ECO:0000313" key="5">
    <source>
        <dbReference type="EMBL" id="ACO90257.2"/>
    </source>
</evidence>
<dbReference type="EMBL" id="EU882986">
    <property type="protein sequence ID" value="ACO90257.2"/>
    <property type="molecule type" value="mRNA"/>
</dbReference>
<organism evidence="5">
    <name type="scientific">Papaver bracteatum</name>
    <name type="common">Great scarlet poppy</name>
    <dbReference type="NCBI Taxonomy" id="215227"/>
    <lineage>
        <taxon>Eukaryota</taxon>
        <taxon>Viridiplantae</taxon>
        <taxon>Streptophyta</taxon>
        <taxon>Embryophyta</taxon>
        <taxon>Tracheophyta</taxon>
        <taxon>Spermatophyta</taxon>
        <taxon>Magnoliopsida</taxon>
        <taxon>Ranunculales</taxon>
        <taxon>Papaveraceae</taxon>
        <taxon>Papaveroideae</taxon>
        <taxon>Papaver</taxon>
    </lineage>
</organism>
<dbReference type="PANTHER" id="PTHR31213:SF19">
    <property type="entry name" value="BET V I_MAJOR LATEX PROTEIN DOMAIN-CONTAINING PROTEIN"/>
    <property type="match status" value="1"/>
</dbReference>
<feature type="transmembrane region" description="Helical" evidence="3">
    <location>
        <begin position="340"/>
        <end position="359"/>
    </location>
</feature>
<dbReference type="GO" id="GO:0009738">
    <property type="term" value="P:abscisic acid-activated signaling pathway"/>
    <property type="evidence" value="ECO:0007669"/>
    <property type="project" value="TreeGrafter"/>
</dbReference>
<dbReference type="InterPro" id="IPR023393">
    <property type="entry name" value="START-like_dom_sf"/>
</dbReference>
<name>C3SBT7_PAPBR</name>
<evidence type="ECO:0000256" key="2">
    <source>
        <dbReference type="ARBA" id="ARBA00022589"/>
    </source>
</evidence>
<dbReference type="Gene3D" id="3.30.530.20">
    <property type="match status" value="2"/>
</dbReference>
<reference evidence="5" key="1">
    <citation type="journal article" date="2009" name="Plant J.">
        <title>Targeted metabolite and transcript profiling for elucidating enzyme function: isolation of novel N-methyltransferases from three benzylisoquinoline alkaloid-producing species.</title>
        <authorList>
            <consortium name="Natural Products Genomics Resource (NAPGEN)"/>
            <person name="Liscombe D.K."/>
            <person name="Ziegler J."/>
            <person name="Schmidt J."/>
            <person name="Ammer C."/>
            <person name="Facchini P.J."/>
        </authorList>
    </citation>
    <scope>NUCLEOTIDE SEQUENCE</scope>
</reference>
<dbReference type="GO" id="GO:0009820">
    <property type="term" value="P:alkaloid metabolic process"/>
    <property type="evidence" value="ECO:0007669"/>
    <property type="project" value="UniProtKB-KW"/>
</dbReference>
<dbReference type="AlphaFoldDB" id="C3SBT7"/>
<proteinExistence type="evidence at transcript level"/>
<dbReference type="GO" id="GO:0010427">
    <property type="term" value="F:abscisic acid binding"/>
    <property type="evidence" value="ECO:0007669"/>
    <property type="project" value="TreeGrafter"/>
</dbReference>
<dbReference type="SUPFAM" id="SSF55961">
    <property type="entry name" value="Bet v1-like"/>
    <property type="match status" value="2"/>
</dbReference>
<sequence length="363" mass="40847">MMRKVIKYDMEVATSADSVWAVYSSPDIPRLLRDVLLPGVFEKLDVIEGNGGVGTVLDIAFPPGAVPRSYKEKFVNIDRVKRLKEVIMIEGGYLDMGCTFYLDRIHVVEKAPSSCVIESSIVYEVEEEYADVMSKLITTEPLKSMAEVISNYVIQKESVSARNIFNRQSVVKKEIHYDLEVPTSADSIWAVYSNPDIPRLLRDVLLPGVFEKLDVIAGNGGVGTILDIAFPLGAVPRRYKEKFVKINHEKRLKEVIMIEGGYLDMGCTFYMDRIHVFEKTPNSCVIESSIIYEVKEEYADKMAKLITTEPLQSMAEVISGYVLKKRLQVFGFEIKPTLRFNLLLCLIICLVIAGGMLIGRVPL</sequence>
<dbReference type="InterPro" id="IPR050279">
    <property type="entry name" value="Plant_def-hormone_signal"/>
</dbReference>
<evidence type="ECO:0000256" key="1">
    <source>
        <dbReference type="ARBA" id="ARBA00009744"/>
    </source>
</evidence>
<dbReference type="GO" id="GO:0006952">
    <property type="term" value="P:defense response"/>
    <property type="evidence" value="ECO:0007669"/>
    <property type="project" value="InterPro"/>
</dbReference>
<keyword evidence="2" id="KW-0017">Alkaloid metabolism</keyword>
<accession>C3SBT7</accession>
<dbReference type="GO" id="GO:0038023">
    <property type="term" value="F:signaling receptor activity"/>
    <property type="evidence" value="ECO:0007669"/>
    <property type="project" value="TreeGrafter"/>
</dbReference>
<evidence type="ECO:0000256" key="3">
    <source>
        <dbReference type="SAM" id="Phobius"/>
    </source>
</evidence>
<dbReference type="CDD" id="cd07816">
    <property type="entry name" value="Bet_v1-like"/>
    <property type="match status" value="2"/>
</dbReference>
<feature type="domain" description="Bet v I/Major latex protein" evidence="4">
    <location>
        <begin position="172"/>
        <end position="324"/>
    </location>
</feature>
<keyword evidence="3" id="KW-0472">Membrane</keyword>
<dbReference type="BRENDA" id="4.2.1.78">
    <property type="organism ID" value="4514"/>
</dbReference>
<reference evidence="5" key="2">
    <citation type="submission" date="2010-05" db="EMBL/GenBank/DDBJ databases">
        <authorList>
            <consortium name="Natural Products Genomics Resource (NAPGEN)"/>
            <person name="Liscombe D.K."/>
            <person name="Ziegler J."/>
            <person name="Facchini P.J."/>
        </authorList>
    </citation>
    <scope>NUCLEOTIDE SEQUENCE</scope>
</reference>